<accession>A1D6H8</accession>
<dbReference type="HOGENOM" id="CLU_2904717_0_0_1"/>
<proteinExistence type="predicted"/>
<dbReference type="RefSeq" id="XP_001263219.1">
    <property type="nucleotide sequence ID" value="XM_001263218.1"/>
</dbReference>
<organism evidence="1 2">
    <name type="scientific">Neosartorya fischeri (strain ATCC 1020 / DSM 3700 / CBS 544.65 / FGSC A1164 / JCM 1740 / NRRL 181 / WB 181)</name>
    <name type="common">Aspergillus fischerianus</name>
    <dbReference type="NCBI Taxonomy" id="331117"/>
    <lineage>
        <taxon>Eukaryota</taxon>
        <taxon>Fungi</taxon>
        <taxon>Dikarya</taxon>
        <taxon>Ascomycota</taxon>
        <taxon>Pezizomycotina</taxon>
        <taxon>Eurotiomycetes</taxon>
        <taxon>Eurotiomycetidae</taxon>
        <taxon>Eurotiales</taxon>
        <taxon>Aspergillaceae</taxon>
        <taxon>Aspergillus</taxon>
        <taxon>Aspergillus subgen. Fumigati</taxon>
    </lineage>
</organism>
<dbReference type="VEuPathDB" id="FungiDB:NFIA_064860"/>
<dbReference type="OMA" id="HENGEWD"/>
<name>A1D6H8_NEOFI</name>
<protein>
    <submittedName>
        <fullName evidence="1">Uncharacterized protein</fullName>
    </submittedName>
</protein>
<dbReference type="Proteomes" id="UP000006702">
    <property type="component" value="Unassembled WGS sequence"/>
</dbReference>
<gene>
    <name evidence="1" type="ORF">NFIA_064860</name>
</gene>
<evidence type="ECO:0000313" key="2">
    <source>
        <dbReference type="Proteomes" id="UP000006702"/>
    </source>
</evidence>
<evidence type="ECO:0000313" key="1">
    <source>
        <dbReference type="EMBL" id="EAW21322.1"/>
    </source>
</evidence>
<reference evidence="2" key="1">
    <citation type="journal article" date="2008" name="PLoS Genet.">
        <title>Genomic islands in the pathogenic filamentous fungus Aspergillus fumigatus.</title>
        <authorList>
            <person name="Fedorova N.D."/>
            <person name="Khaldi N."/>
            <person name="Joardar V.S."/>
            <person name="Maiti R."/>
            <person name="Amedeo P."/>
            <person name="Anderson M.J."/>
            <person name="Crabtree J."/>
            <person name="Silva J.C."/>
            <person name="Badger J.H."/>
            <person name="Albarraq A."/>
            <person name="Angiuoli S."/>
            <person name="Bussey H."/>
            <person name="Bowyer P."/>
            <person name="Cotty P.J."/>
            <person name="Dyer P.S."/>
            <person name="Egan A."/>
            <person name="Galens K."/>
            <person name="Fraser-Liggett C.M."/>
            <person name="Haas B.J."/>
            <person name="Inman J.M."/>
            <person name="Kent R."/>
            <person name="Lemieux S."/>
            <person name="Malavazi I."/>
            <person name="Orvis J."/>
            <person name="Roemer T."/>
            <person name="Ronning C.M."/>
            <person name="Sundaram J.P."/>
            <person name="Sutton G."/>
            <person name="Turner G."/>
            <person name="Venter J.C."/>
            <person name="White O.R."/>
            <person name="Whitty B.R."/>
            <person name="Youngman P."/>
            <person name="Wolfe K.H."/>
            <person name="Goldman G.H."/>
            <person name="Wortman J.R."/>
            <person name="Jiang B."/>
            <person name="Denning D.W."/>
            <person name="Nierman W.C."/>
        </authorList>
    </citation>
    <scope>NUCLEOTIDE SEQUENCE [LARGE SCALE GENOMIC DNA]</scope>
    <source>
        <strain evidence="2">ATCC 1020 / DSM 3700 / CBS 544.65 / FGSC A1164 / JCM 1740 / NRRL 181 / WB 181</strain>
    </source>
</reference>
<dbReference type="EMBL" id="DS027690">
    <property type="protein sequence ID" value="EAW21322.1"/>
    <property type="molecule type" value="Genomic_DNA"/>
</dbReference>
<dbReference type="GeneID" id="4589851"/>
<dbReference type="AlphaFoldDB" id="A1D6H8"/>
<dbReference type="KEGG" id="nfi:NFIA_064860"/>
<sequence>MEESLLFDYAGKNDPSWAEEEEEEEEVVVVVVVVVEARRKHENGEWDGLCMLPLSLVDKPGE</sequence>
<keyword evidence="2" id="KW-1185">Reference proteome</keyword>
<dbReference type="eggNOG" id="ENOG502RPQ9">
    <property type="taxonomic scope" value="Eukaryota"/>
</dbReference>